<sequence length="60" mass="6600">MIGMKIQAEAVPAIIGFNTKAVAPAKINRAVPIRKFFILFSLQGFVKEQILVTARNHSFG</sequence>
<organism evidence="1 2">
    <name type="scientific">candidate division WWE3 bacterium CG09_land_8_20_14_0_10_39_24</name>
    <dbReference type="NCBI Taxonomy" id="1975088"/>
    <lineage>
        <taxon>Bacteria</taxon>
        <taxon>Katanobacteria</taxon>
    </lineage>
</organism>
<evidence type="ECO:0000313" key="2">
    <source>
        <dbReference type="Proteomes" id="UP000230787"/>
    </source>
</evidence>
<dbReference type="EMBL" id="PEZN01000044">
    <property type="protein sequence ID" value="PIS12613.1"/>
    <property type="molecule type" value="Genomic_DNA"/>
</dbReference>
<protein>
    <submittedName>
        <fullName evidence="1">Uncharacterized protein</fullName>
    </submittedName>
</protein>
<dbReference type="AlphaFoldDB" id="A0A2H0WIW0"/>
<gene>
    <name evidence="1" type="ORF">COT69_03235</name>
</gene>
<proteinExistence type="predicted"/>
<comment type="caution">
    <text evidence="1">The sequence shown here is derived from an EMBL/GenBank/DDBJ whole genome shotgun (WGS) entry which is preliminary data.</text>
</comment>
<accession>A0A2H0WIW0</accession>
<evidence type="ECO:0000313" key="1">
    <source>
        <dbReference type="EMBL" id="PIS12613.1"/>
    </source>
</evidence>
<reference evidence="2" key="1">
    <citation type="submission" date="2017-09" db="EMBL/GenBank/DDBJ databases">
        <title>Depth-based differentiation of microbial function through sediment-hosted aquifers and enrichment of novel symbionts in the deep terrestrial subsurface.</title>
        <authorList>
            <person name="Probst A.J."/>
            <person name="Ladd B."/>
            <person name="Jarett J.K."/>
            <person name="Geller-Mcgrath D.E."/>
            <person name="Sieber C.M.K."/>
            <person name="Emerson J.B."/>
            <person name="Anantharaman K."/>
            <person name="Thomas B.C."/>
            <person name="Malmstrom R."/>
            <person name="Stieglmeier M."/>
            <person name="Klingl A."/>
            <person name="Woyke T."/>
            <person name="Ryan C.M."/>
            <person name="Banfield J.F."/>
        </authorList>
    </citation>
    <scope>NUCLEOTIDE SEQUENCE [LARGE SCALE GENOMIC DNA]</scope>
</reference>
<name>A0A2H0WIW0_UNCKA</name>
<dbReference type="Proteomes" id="UP000230787">
    <property type="component" value="Unassembled WGS sequence"/>
</dbReference>